<sequence>MSLVWVESGTETKLETAALTDGTFRQDITIPADATLGDGVVRVVAEGLTREVTVEVTAR</sequence>
<accession>A0ABM8DUZ7</accession>
<gene>
    <name evidence="1" type="ORF">Microterr_00370</name>
</gene>
<name>A0ABM8DUZ7_9MICO</name>
<reference evidence="1 2" key="1">
    <citation type="submission" date="2022-12" db="EMBL/GenBank/DDBJ databases">
        <title>Microbacterium terricola strain KV-448 chromosome, complete genome.</title>
        <authorList>
            <person name="Oshima T."/>
            <person name="Moriya T."/>
            <person name="Bessho Y."/>
        </authorList>
    </citation>
    <scope>NUCLEOTIDE SEQUENCE [LARGE SCALE GENOMIC DNA]</scope>
    <source>
        <strain evidence="1 2">KV-448</strain>
    </source>
</reference>
<dbReference type="Proteomes" id="UP001317779">
    <property type="component" value="Chromosome"/>
</dbReference>
<evidence type="ECO:0000313" key="1">
    <source>
        <dbReference type="EMBL" id="BDV29377.1"/>
    </source>
</evidence>
<proteinExistence type="predicted"/>
<evidence type="ECO:0000313" key="2">
    <source>
        <dbReference type="Proteomes" id="UP001317779"/>
    </source>
</evidence>
<keyword evidence="2" id="KW-1185">Reference proteome</keyword>
<protein>
    <submittedName>
        <fullName evidence="1">Uncharacterized protein</fullName>
    </submittedName>
</protein>
<dbReference type="EMBL" id="AP027141">
    <property type="protein sequence ID" value="BDV29377.1"/>
    <property type="molecule type" value="Genomic_DNA"/>
</dbReference>
<organism evidence="1 2">
    <name type="scientific">Microbacterium terricola</name>
    <dbReference type="NCBI Taxonomy" id="344163"/>
    <lineage>
        <taxon>Bacteria</taxon>
        <taxon>Bacillati</taxon>
        <taxon>Actinomycetota</taxon>
        <taxon>Actinomycetes</taxon>
        <taxon>Micrococcales</taxon>
        <taxon>Microbacteriaceae</taxon>
        <taxon>Microbacterium</taxon>
    </lineage>
</organism>